<evidence type="ECO:0000256" key="2">
    <source>
        <dbReference type="ARBA" id="ARBA00037999"/>
    </source>
</evidence>
<dbReference type="GO" id="GO:0008483">
    <property type="term" value="F:transaminase activity"/>
    <property type="evidence" value="ECO:0007669"/>
    <property type="project" value="TreeGrafter"/>
</dbReference>
<dbReference type="EMBL" id="ASAD01000010">
    <property type="protein sequence ID" value="EON92738.1"/>
    <property type="molecule type" value="Genomic_DNA"/>
</dbReference>
<dbReference type="eggNOG" id="COG0399">
    <property type="taxonomic scope" value="Bacteria"/>
</dbReference>
<dbReference type="GO" id="GO:0030170">
    <property type="term" value="F:pyridoxal phosphate binding"/>
    <property type="evidence" value="ECO:0007669"/>
    <property type="project" value="TreeGrafter"/>
</dbReference>
<organism evidence="3 4">
    <name type="scientific">Marinobacter lipolyticus SM19</name>
    <dbReference type="NCBI Taxonomy" id="1318628"/>
    <lineage>
        <taxon>Bacteria</taxon>
        <taxon>Pseudomonadati</taxon>
        <taxon>Pseudomonadota</taxon>
        <taxon>Gammaproteobacteria</taxon>
        <taxon>Pseudomonadales</taxon>
        <taxon>Marinobacteraceae</taxon>
        <taxon>Marinobacter</taxon>
    </lineage>
</organism>
<dbReference type="Proteomes" id="UP000016540">
    <property type="component" value="Unassembled WGS sequence"/>
</dbReference>
<dbReference type="PANTHER" id="PTHR30244">
    <property type="entry name" value="TRANSAMINASE"/>
    <property type="match status" value="1"/>
</dbReference>
<gene>
    <name evidence="3" type="ORF">MARLIPOL_08294</name>
</gene>
<keyword evidence="4" id="KW-1185">Reference proteome</keyword>
<dbReference type="Gene3D" id="3.90.1150.10">
    <property type="entry name" value="Aspartate Aminotransferase, domain 1"/>
    <property type="match status" value="1"/>
</dbReference>
<dbReference type="Gene3D" id="3.40.640.10">
    <property type="entry name" value="Type I PLP-dependent aspartate aminotransferase-like (Major domain)"/>
    <property type="match status" value="1"/>
</dbReference>
<keyword evidence="1" id="KW-0663">Pyridoxal phosphate</keyword>
<dbReference type="InterPro" id="IPR015422">
    <property type="entry name" value="PyrdxlP-dep_Trfase_small"/>
</dbReference>
<dbReference type="HOGENOM" id="CLU_033332_6_2_6"/>
<dbReference type="Pfam" id="PF01041">
    <property type="entry name" value="DegT_DnrJ_EryC1"/>
    <property type="match status" value="2"/>
</dbReference>
<dbReference type="SUPFAM" id="SSF53383">
    <property type="entry name" value="PLP-dependent transferases"/>
    <property type="match status" value="1"/>
</dbReference>
<evidence type="ECO:0000313" key="3">
    <source>
        <dbReference type="EMBL" id="EON92738.1"/>
    </source>
</evidence>
<dbReference type="AlphaFoldDB" id="R8B2C0"/>
<dbReference type="PANTHER" id="PTHR30244:SF34">
    <property type="entry name" value="DTDP-4-AMINO-4,6-DIDEOXYGALACTOSE TRANSAMINASE"/>
    <property type="match status" value="1"/>
</dbReference>
<name>R8B2C0_9GAMM</name>
<comment type="similarity">
    <text evidence="2">Belongs to the DegT/DnrJ/EryC1 family.</text>
</comment>
<dbReference type="PATRIC" id="fig|1318628.3.peg.1662"/>
<dbReference type="InterPro" id="IPR015424">
    <property type="entry name" value="PyrdxlP-dep_Trfase"/>
</dbReference>
<protein>
    <submittedName>
        <fullName evidence="3">Cell wall biogenesis regulatory protein</fullName>
    </submittedName>
</protein>
<sequence>MNDAQVRDVITTETVAVVGVDFLGISERLDVLSQVCRDRNLFLIEDSAQSFPPASSDRPLADLVVLSFGRGKPINLMGGGALLIRREIVDRSLAVLGRYPLSEVVTGLSWKLKRSVFNLLMARLPFFILEKMPFLGIGETRFRKLKTISRLELPEALLSSAIFEFGARPLIHKLYDRELQSIEVFGWKLLGKRKSESTGGDPDTPRLRYAVLAPDKELRDQALRSLNRSGIAASAFYDKTLPHIEGVEEALKEKPFPCADDFASRLMTLPCHEDVKESDISLIANIIRGIAQN</sequence>
<evidence type="ECO:0000256" key="1">
    <source>
        <dbReference type="ARBA" id="ARBA00022898"/>
    </source>
</evidence>
<dbReference type="InterPro" id="IPR000653">
    <property type="entry name" value="DegT/StrS_aminotransferase"/>
</dbReference>
<evidence type="ECO:0000313" key="4">
    <source>
        <dbReference type="Proteomes" id="UP000016540"/>
    </source>
</evidence>
<comment type="caution">
    <text evidence="3">The sequence shown here is derived from an EMBL/GenBank/DDBJ whole genome shotgun (WGS) entry which is preliminary data.</text>
</comment>
<dbReference type="GO" id="GO:0000271">
    <property type="term" value="P:polysaccharide biosynthetic process"/>
    <property type="evidence" value="ECO:0007669"/>
    <property type="project" value="TreeGrafter"/>
</dbReference>
<dbReference type="STRING" id="1318628.MARLIPOL_08294"/>
<proteinExistence type="inferred from homology"/>
<reference evidence="3 4" key="1">
    <citation type="journal article" date="2013" name="Genome Announc.">
        <title>Draft Genome Sequence of the Moderately Halophilic Bacterium Marinobacter lipolyticus Strain SM19.</title>
        <authorList>
            <person name="Papke R.T."/>
            <person name="de la Haba R.R."/>
            <person name="Infante-Dominguez C."/>
            <person name="Perez D."/>
            <person name="Sanchez-Porro C."/>
            <person name="Lapierre P."/>
            <person name="Ventosa A."/>
        </authorList>
    </citation>
    <scope>NUCLEOTIDE SEQUENCE [LARGE SCALE GENOMIC DNA]</scope>
    <source>
        <strain evidence="3 4">SM19</strain>
    </source>
</reference>
<dbReference type="InterPro" id="IPR015421">
    <property type="entry name" value="PyrdxlP-dep_Trfase_major"/>
</dbReference>
<accession>R8B2C0</accession>